<dbReference type="Proteomes" id="UP000284531">
    <property type="component" value="Unassembled WGS sequence"/>
</dbReference>
<gene>
    <name evidence="2" type="ORF">BXY64_3049</name>
</gene>
<dbReference type="InterPro" id="IPR005625">
    <property type="entry name" value="PepSY-ass_TM"/>
</dbReference>
<sequence length="492" mass="57703">MKKLNKYLIQIHNISGSLLSLMFVVWFISGIVLIFDGFPHASRKDRFLHLTEFHKQDFENLQAPPNSFNGKVTLELCDGKPVYRVKSGRKAQKTYDAISLKKIASFDENHAKKLSSSFNGYPVKEIEKMNELDDWMPWSYYRPLLPLYKCKMNDPAHTVLYISEKTGEIVQETNRRARWSARFGAIPHWIYFKKLRLAKDTWRLVIIILSSLGILMSVTGIYAGLVRLRKRKEKGISPYKKFWYKWHHLTGFFFGIFVFTFILSGLVSVTSIPDWMVGVNSKEKVDIEWNQKLELSGHKNILPKEIFAALDKKEGVRKVEWKSVLNSPQFRVYYDDYQKSEIYSLDHGKVIPQKKFSLADIKQESEEKFKDTKFSVVEQKGYDNYYSGSAMYYLPTSAYKIELSDALNTWLYIDPASGERIKKLTKNTRLRRWLYRFFHTFDLAILKQNDTIRKTLLVLLSLIGLAVSITGMRLSFKWFKRNYNKLIKTKKL</sequence>
<dbReference type="Pfam" id="PF03929">
    <property type="entry name" value="PepSY_TM"/>
    <property type="match status" value="1"/>
</dbReference>
<dbReference type="RefSeq" id="WP_147376008.1">
    <property type="nucleotide sequence ID" value="NZ_RAPQ01000010.1"/>
</dbReference>
<keyword evidence="1" id="KW-1133">Transmembrane helix</keyword>
<dbReference type="PANTHER" id="PTHR34219:SF6">
    <property type="entry name" value="BLR3280 PROTEIN"/>
    <property type="match status" value="1"/>
</dbReference>
<dbReference type="AlphaFoldDB" id="A0A419WX55"/>
<protein>
    <submittedName>
        <fullName evidence="2">PepSY-associated transmembrane protein</fullName>
    </submittedName>
</protein>
<dbReference type="PANTHER" id="PTHR34219">
    <property type="entry name" value="IRON-REGULATED INNER MEMBRANE PROTEIN-RELATED"/>
    <property type="match status" value="1"/>
</dbReference>
<keyword evidence="1 2" id="KW-0812">Transmembrane</keyword>
<feature type="transmembrane region" description="Helical" evidence="1">
    <location>
        <begin position="456"/>
        <end position="476"/>
    </location>
</feature>
<feature type="transmembrane region" description="Helical" evidence="1">
    <location>
        <begin position="12"/>
        <end position="35"/>
    </location>
</feature>
<name>A0A419WX55_9BACT</name>
<evidence type="ECO:0000313" key="3">
    <source>
        <dbReference type="Proteomes" id="UP000284531"/>
    </source>
</evidence>
<comment type="caution">
    <text evidence="2">The sequence shown here is derived from an EMBL/GenBank/DDBJ whole genome shotgun (WGS) entry which is preliminary data.</text>
</comment>
<feature type="transmembrane region" description="Helical" evidence="1">
    <location>
        <begin position="246"/>
        <end position="267"/>
    </location>
</feature>
<feature type="transmembrane region" description="Helical" evidence="1">
    <location>
        <begin position="202"/>
        <end position="225"/>
    </location>
</feature>
<dbReference type="EMBL" id="RAPQ01000010">
    <property type="protein sequence ID" value="RKE00055.1"/>
    <property type="molecule type" value="Genomic_DNA"/>
</dbReference>
<evidence type="ECO:0000256" key="1">
    <source>
        <dbReference type="SAM" id="Phobius"/>
    </source>
</evidence>
<keyword evidence="3" id="KW-1185">Reference proteome</keyword>
<proteinExistence type="predicted"/>
<evidence type="ECO:0000313" key="2">
    <source>
        <dbReference type="EMBL" id="RKE00055.1"/>
    </source>
</evidence>
<accession>A0A419WX55</accession>
<reference evidence="2 3" key="1">
    <citation type="submission" date="2018-09" db="EMBL/GenBank/DDBJ databases">
        <title>Genomic Encyclopedia of Archaeal and Bacterial Type Strains, Phase II (KMG-II): from individual species to whole genera.</title>
        <authorList>
            <person name="Goeker M."/>
        </authorList>
    </citation>
    <scope>NUCLEOTIDE SEQUENCE [LARGE SCALE GENOMIC DNA]</scope>
    <source>
        <strain evidence="2 3">DSM 21950</strain>
    </source>
</reference>
<organism evidence="2 3">
    <name type="scientific">Marinifilum flexuosum</name>
    <dbReference type="NCBI Taxonomy" id="1117708"/>
    <lineage>
        <taxon>Bacteria</taxon>
        <taxon>Pseudomonadati</taxon>
        <taxon>Bacteroidota</taxon>
        <taxon>Bacteroidia</taxon>
        <taxon>Marinilabiliales</taxon>
        <taxon>Marinifilaceae</taxon>
    </lineage>
</organism>
<dbReference type="OrthoDB" id="9760788at2"/>
<keyword evidence="1" id="KW-0472">Membrane</keyword>